<name>A0A4S4C2E9_9BACI</name>
<dbReference type="Proteomes" id="UP000310334">
    <property type="component" value="Unassembled WGS sequence"/>
</dbReference>
<dbReference type="EMBL" id="SSNT01000003">
    <property type="protein sequence ID" value="THF81853.1"/>
    <property type="molecule type" value="Genomic_DNA"/>
</dbReference>
<evidence type="ECO:0000313" key="1">
    <source>
        <dbReference type="EMBL" id="THF81853.1"/>
    </source>
</evidence>
<dbReference type="RefSeq" id="WP_136351940.1">
    <property type="nucleotide sequence ID" value="NZ_CP046266.1"/>
</dbReference>
<comment type="caution">
    <text evidence="1">The sequence shown here is derived from an EMBL/GenBank/DDBJ whole genome shotgun (WGS) entry which is preliminary data.</text>
</comment>
<proteinExistence type="predicted"/>
<accession>A0A4S4C2E9</accession>
<reference evidence="1 2" key="1">
    <citation type="submission" date="2019-04" db="EMBL/GenBank/DDBJ databases">
        <title>Bacillus sediminilitoris sp. nov., isolated from a tidal flat sediment on the East China Sea.</title>
        <authorList>
            <person name="Wei Y."/>
            <person name="Mao H."/>
            <person name="Fang J."/>
        </authorList>
    </citation>
    <scope>NUCLEOTIDE SEQUENCE [LARGE SCALE GENOMIC DNA]</scope>
    <source>
        <strain evidence="1 2">DSL-17</strain>
    </source>
</reference>
<organism evidence="1 2">
    <name type="scientific">Metabacillus sediminilitoris</name>
    <dbReference type="NCBI Taxonomy" id="2567941"/>
    <lineage>
        <taxon>Bacteria</taxon>
        <taxon>Bacillati</taxon>
        <taxon>Bacillota</taxon>
        <taxon>Bacilli</taxon>
        <taxon>Bacillales</taxon>
        <taxon>Bacillaceae</taxon>
        <taxon>Metabacillus</taxon>
    </lineage>
</organism>
<sequence>MTQINQVIETIDYQVQLSAYYFPTLTDLEDDSPTIDTPPSSKKHNPLFPFIKEENDEQS</sequence>
<dbReference type="OrthoDB" id="2427034at2"/>
<dbReference type="AlphaFoldDB" id="A0A4S4C2E9"/>
<keyword evidence="2" id="KW-1185">Reference proteome</keyword>
<gene>
    <name evidence="1" type="ORF">E6W99_04175</name>
</gene>
<evidence type="ECO:0000313" key="2">
    <source>
        <dbReference type="Proteomes" id="UP000310334"/>
    </source>
</evidence>
<protein>
    <submittedName>
        <fullName evidence="1">Uncharacterized protein</fullName>
    </submittedName>
</protein>